<dbReference type="RefSeq" id="XP_001459765.1">
    <property type="nucleotide sequence ID" value="XM_001459728.2"/>
</dbReference>
<dbReference type="GeneID" id="5045550"/>
<dbReference type="OrthoDB" id="540004at2759"/>
<evidence type="ECO:0000259" key="1">
    <source>
        <dbReference type="Pfam" id="PF08241"/>
    </source>
</evidence>
<dbReference type="HOGENOM" id="CLU_094035_1_0_1"/>
<dbReference type="eggNOG" id="ENOG502RYDU">
    <property type="taxonomic scope" value="Eukaryota"/>
</dbReference>
<dbReference type="KEGG" id="ptm:GSPATT00025102001"/>
<dbReference type="AlphaFoldDB" id="A0EAQ1"/>
<gene>
    <name evidence="2" type="ORF">GSPATT00025102001</name>
</gene>
<dbReference type="Proteomes" id="UP000000600">
    <property type="component" value="Unassembled WGS sequence"/>
</dbReference>
<evidence type="ECO:0000313" key="2">
    <source>
        <dbReference type="EMBL" id="CAK92368.1"/>
    </source>
</evidence>
<dbReference type="Pfam" id="PF08241">
    <property type="entry name" value="Methyltransf_11"/>
    <property type="match status" value="1"/>
</dbReference>
<dbReference type="EMBL" id="CT868667">
    <property type="protein sequence ID" value="CAK92368.1"/>
    <property type="molecule type" value="Genomic_DNA"/>
</dbReference>
<proteinExistence type="predicted"/>
<organism evidence="2 3">
    <name type="scientific">Paramecium tetraurelia</name>
    <dbReference type="NCBI Taxonomy" id="5888"/>
    <lineage>
        <taxon>Eukaryota</taxon>
        <taxon>Sar</taxon>
        <taxon>Alveolata</taxon>
        <taxon>Ciliophora</taxon>
        <taxon>Intramacronucleata</taxon>
        <taxon>Oligohymenophorea</taxon>
        <taxon>Peniculida</taxon>
        <taxon>Parameciidae</taxon>
        <taxon>Paramecium</taxon>
    </lineage>
</organism>
<sequence length="220" mass="25940">MASFIQTLLTKILHTLYVIPSTIYDMIISNFLTKYSYERLVFYMKPKEILKESQILDIYGTNYRVDIDQAYVLKANNIFRNYNLGGRKLEIRYQNFYEVTEKKEGKFDAVVFSSSFMLMPKRIEALELAKSLLNPGGSIYFILTLQPDSKKNSTFLQFVEYIKPKIKYFTTIDFGSITYEKEFETLLNKSQLKVVNKEKLNKDFNIPTKIFRVFVYETKA</sequence>
<dbReference type="GO" id="GO:0008168">
    <property type="term" value="F:methyltransferase activity"/>
    <property type="evidence" value="ECO:0000318"/>
    <property type="project" value="GO_Central"/>
</dbReference>
<accession>A0EAQ1</accession>
<dbReference type="OMA" id="DRTYLES"/>
<dbReference type="CDD" id="cd02440">
    <property type="entry name" value="AdoMet_MTases"/>
    <property type="match status" value="1"/>
</dbReference>
<protein>
    <recommendedName>
        <fullName evidence="1">Methyltransferase type 11 domain-containing protein</fullName>
    </recommendedName>
</protein>
<dbReference type="InParanoid" id="A0EAQ1"/>
<dbReference type="SUPFAM" id="SSF53335">
    <property type="entry name" value="S-adenosyl-L-methionine-dependent methyltransferases"/>
    <property type="match status" value="1"/>
</dbReference>
<evidence type="ECO:0000313" key="3">
    <source>
        <dbReference type="Proteomes" id="UP000000600"/>
    </source>
</evidence>
<dbReference type="GO" id="GO:0008757">
    <property type="term" value="F:S-adenosylmethionine-dependent methyltransferase activity"/>
    <property type="evidence" value="ECO:0007669"/>
    <property type="project" value="InterPro"/>
</dbReference>
<dbReference type="InterPro" id="IPR013216">
    <property type="entry name" value="Methyltransf_11"/>
</dbReference>
<feature type="domain" description="Methyltransferase type 11" evidence="1">
    <location>
        <begin position="60"/>
        <end position="141"/>
    </location>
</feature>
<dbReference type="InterPro" id="IPR029063">
    <property type="entry name" value="SAM-dependent_MTases_sf"/>
</dbReference>
<reference evidence="2 3" key="1">
    <citation type="journal article" date="2006" name="Nature">
        <title>Global trends of whole-genome duplications revealed by the ciliate Paramecium tetraurelia.</title>
        <authorList>
            <consortium name="Genoscope"/>
            <person name="Aury J.-M."/>
            <person name="Jaillon O."/>
            <person name="Duret L."/>
            <person name="Noel B."/>
            <person name="Jubin C."/>
            <person name="Porcel B.M."/>
            <person name="Segurens B."/>
            <person name="Daubin V."/>
            <person name="Anthouard V."/>
            <person name="Aiach N."/>
            <person name="Arnaiz O."/>
            <person name="Billaut A."/>
            <person name="Beisson J."/>
            <person name="Blanc I."/>
            <person name="Bouhouche K."/>
            <person name="Camara F."/>
            <person name="Duharcourt S."/>
            <person name="Guigo R."/>
            <person name="Gogendeau D."/>
            <person name="Katinka M."/>
            <person name="Keller A.-M."/>
            <person name="Kissmehl R."/>
            <person name="Klotz C."/>
            <person name="Koll F."/>
            <person name="Le Moue A."/>
            <person name="Lepere C."/>
            <person name="Malinsky S."/>
            <person name="Nowacki M."/>
            <person name="Nowak J.K."/>
            <person name="Plattner H."/>
            <person name="Poulain J."/>
            <person name="Ruiz F."/>
            <person name="Serrano V."/>
            <person name="Zagulski M."/>
            <person name="Dessen P."/>
            <person name="Betermier M."/>
            <person name="Weissenbach J."/>
            <person name="Scarpelli C."/>
            <person name="Schachter V."/>
            <person name="Sperling L."/>
            <person name="Meyer E."/>
            <person name="Cohen J."/>
            <person name="Wincker P."/>
        </authorList>
    </citation>
    <scope>NUCLEOTIDE SEQUENCE [LARGE SCALE GENOMIC DNA]</scope>
    <source>
        <strain evidence="2 3">Stock d4-2</strain>
    </source>
</reference>
<dbReference type="Gene3D" id="3.40.50.150">
    <property type="entry name" value="Vaccinia Virus protein VP39"/>
    <property type="match status" value="1"/>
</dbReference>
<keyword evidence="3" id="KW-1185">Reference proteome</keyword>
<name>A0EAQ1_PARTE</name>